<evidence type="ECO:0000313" key="4">
    <source>
        <dbReference type="Proteomes" id="UP001388673"/>
    </source>
</evidence>
<evidence type="ECO:0000256" key="1">
    <source>
        <dbReference type="SAM" id="Coils"/>
    </source>
</evidence>
<dbReference type="EMBL" id="JBCAWK010000004">
    <property type="protein sequence ID" value="KAK8861666.1"/>
    <property type="molecule type" value="Genomic_DNA"/>
</dbReference>
<reference evidence="3 4" key="1">
    <citation type="journal article" date="2024" name="bioRxiv">
        <title>Comparative genomics of Cryptococcus and Kwoniella reveals pathogenesis evolution and contrasting karyotype dynamics via intercentromeric recombination or chromosome fusion.</title>
        <authorList>
            <person name="Coelho M.A."/>
            <person name="David-Palma M."/>
            <person name="Shea T."/>
            <person name="Bowers K."/>
            <person name="McGinley-Smith S."/>
            <person name="Mohammad A.W."/>
            <person name="Gnirke A."/>
            <person name="Yurkov A.M."/>
            <person name="Nowrousian M."/>
            <person name="Sun S."/>
            <person name="Cuomo C.A."/>
            <person name="Heitman J."/>
        </authorList>
    </citation>
    <scope>NUCLEOTIDE SEQUENCE [LARGE SCALE GENOMIC DNA]</scope>
    <source>
        <strain evidence="3 4">CBS 13917</strain>
    </source>
</reference>
<accession>A0AAW0Z1L6</accession>
<name>A0AAW0Z1L6_9TREE</name>
<feature type="compositionally biased region" description="Low complexity" evidence="2">
    <location>
        <begin position="80"/>
        <end position="92"/>
    </location>
</feature>
<feature type="compositionally biased region" description="Basic residues" evidence="2">
    <location>
        <begin position="102"/>
        <end position="111"/>
    </location>
</feature>
<feature type="compositionally biased region" description="Acidic residues" evidence="2">
    <location>
        <begin position="161"/>
        <end position="183"/>
    </location>
</feature>
<dbReference type="KEGG" id="kne:92179747"/>
<sequence>MARTIPARQHPRKRPRSPSPPPSSSSSSLSSASSETETKRMAPPAKPKKPRNSKLTPKSSKSAKRSSESRKSVTEEDTNGSDSSSSSNSKSNGDQEEDSGHPKRSSAKKGSVHQDPKKLLLEHLSSVDERAVLRLLAVMRNYNGQEAAPDDEEESFQKQTEDEEAGEGESDRAEAEEEEEELLNEGQREELYEQAWVECGLCDFHALRLLKQFFRDIMAMMLETPFANRRSAFAAHYTADLESITASLDIAMLPFKNDTLREQADICRRSNQQAGANAAAGWKEASEKLMERRDQMMAIYEKIAVVHKEKQRLVIQAKTAWQKALARHEADFAKLEEEALRRKEKYHAKFVKATDPARIQKEVNMSFQKVLSRQNS</sequence>
<protein>
    <submittedName>
        <fullName evidence="3">Uncharacterized protein</fullName>
    </submittedName>
</protein>
<feature type="region of interest" description="Disordered" evidence="2">
    <location>
        <begin position="145"/>
        <end position="185"/>
    </location>
</feature>
<dbReference type="RefSeq" id="XP_066804291.1">
    <property type="nucleotide sequence ID" value="XM_066945602.1"/>
</dbReference>
<feature type="coiled-coil region" evidence="1">
    <location>
        <begin position="318"/>
        <end position="345"/>
    </location>
</feature>
<feature type="region of interest" description="Disordered" evidence="2">
    <location>
        <begin position="1"/>
        <end position="116"/>
    </location>
</feature>
<dbReference type="Proteomes" id="UP001388673">
    <property type="component" value="Unassembled WGS sequence"/>
</dbReference>
<organism evidence="3 4">
    <name type="scientific">Kwoniella newhampshirensis</name>
    <dbReference type="NCBI Taxonomy" id="1651941"/>
    <lineage>
        <taxon>Eukaryota</taxon>
        <taxon>Fungi</taxon>
        <taxon>Dikarya</taxon>
        <taxon>Basidiomycota</taxon>
        <taxon>Agaricomycotina</taxon>
        <taxon>Tremellomycetes</taxon>
        <taxon>Tremellales</taxon>
        <taxon>Cryptococcaceae</taxon>
        <taxon>Kwoniella</taxon>
    </lineage>
</organism>
<keyword evidence="4" id="KW-1185">Reference proteome</keyword>
<keyword evidence="1" id="KW-0175">Coiled coil</keyword>
<gene>
    <name evidence="3" type="ORF">IAR55_002489</name>
</gene>
<feature type="compositionally biased region" description="Low complexity" evidence="2">
    <location>
        <begin position="24"/>
        <end position="34"/>
    </location>
</feature>
<evidence type="ECO:0000256" key="2">
    <source>
        <dbReference type="SAM" id="MobiDB-lite"/>
    </source>
</evidence>
<feature type="compositionally biased region" description="Basic and acidic residues" evidence="2">
    <location>
        <begin position="65"/>
        <end position="74"/>
    </location>
</feature>
<proteinExistence type="predicted"/>
<evidence type="ECO:0000313" key="3">
    <source>
        <dbReference type="EMBL" id="KAK8861666.1"/>
    </source>
</evidence>
<dbReference type="GeneID" id="92179747"/>
<dbReference type="AlphaFoldDB" id="A0AAW0Z1L6"/>
<comment type="caution">
    <text evidence="3">The sequence shown here is derived from an EMBL/GenBank/DDBJ whole genome shotgun (WGS) entry which is preliminary data.</text>
</comment>